<dbReference type="EMBL" id="QTSX02004465">
    <property type="protein sequence ID" value="KAJ9064478.1"/>
    <property type="molecule type" value="Genomic_DNA"/>
</dbReference>
<sequence length="152" mass="16539">MKLYLIASFTISQLGVWAAETCHQLPDSNVSDCGADDFFQIQTITLHGAPTRGKSLAVSFSGILRKQLTLGTSLVVETKYAGFRVSLSDGDLCTLATQSHAGYPCPLDPQNITIDHSFDVPWWAPGGSYDIYSFAYSKTNQELAKVKVTVTI</sequence>
<accession>A0ACC2SQ54</accession>
<keyword evidence="2" id="KW-1185">Reference proteome</keyword>
<organism evidence="1 2">
    <name type="scientific">Entomophthora muscae</name>
    <dbReference type="NCBI Taxonomy" id="34485"/>
    <lineage>
        <taxon>Eukaryota</taxon>
        <taxon>Fungi</taxon>
        <taxon>Fungi incertae sedis</taxon>
        <taxon>Zoopagomycota</taxon>
        <taxon>Entomophthoromycotina</taxon>
        <taxon>Entomophthoromycetes</taxon>
        <taxon>Entomophthorales</taxon>
        <taxon>Entomophthoraceae</taxon>
        <taxon>Entomophthora</taxon>
    </lineage>
</organism>
<evidence type="ECO:0000313" key="1">
    <source>
        <dbReference type="EMBL" id="KAJ9064478.1"/>
    </source>
</evidence>
<protein>
    <submittedName>
        <fullName evidence="1">Phosphatidylglycerol/phosphatidylinositol transfer protein</fullName>
    </submittedName>
</protein>
<dbReference type="Proteomes" id="UP001165960">
    <property type="component" value="Unassembled WGS sequence"/>
</dbReference>
<evidence type="ECO:0000313" key="2">
    <source>
        <dbReference type="Proteomes" id="UP001165960"/>
    </source>
</evidence>
<comment type="caution">
    <text evidence="1">The sequence shown here is derived from an EMBL/GenBank/DDBJ whole genome shotgun (WGS) entry which is preliminary data.</text>
</comment>
<proteinExistence type="predicted"/>
<name>A0ACC2SQ54_9FUNG</name>
<reference evidence="1" key="1">
    <citation type="submission" date="2022-04" db="EMBL/GenBank/DDBJ databases">
        <title>Genome of the entomopathogenic fungus Entomophthora muscae.</title>
        <authorList>
            <person name="Elya C."/>
            <person name="Lovett B.R."/>
            <person name="Lee E."/>
            <person name="Macias A.M."/>
            <person name="Hajek A.E."/>
            <person name="De Bivort B.L."/>
            <person name="Kasson M.T."/>
            <person name="De Fine Licht H.H."/>
            <person name="Stajich J.E."/>
        </authorList>
    </citation>
    <scope>NUCLEOTIDE SEQUENCE</scope>
    <source>
        <strain evidence="1">Berkeley</strain>
    </source>
</reference>
<gene>
    <name evidence="1" type="primary">NPC2_26</name>
    <name evidence="1" type="ORF">DSO57_1030181</name>
</gene>